<protein>
    <submittedName>
        <fullName evidence="1">Tellurite resistance</fullName>
    </submittedName>
</protein>
<name>A0ABZ0Z1N3_9CAUD</name>
<proteinExistence type="predicted"/>
<dbReference type="PANTHER" id="PTHR38432">
    <property type="entry name" value="TELA-LIKE PROTEIN SAOUHSC_01408"/>
    <property type="match status" value="1"/>
</dbReference>
<keyword evidence="2" id="KW-1185">Reference proteome</keyword>
<dbReference type="PANTHER" id="PTHR38432:SF1">
    <property type="entry name" value="TELA-LIKE PROTEIN SAOUHSC_01408"/>
    <property type="match status" value="1"/>
</dbReference>
<organism evidence="1 2">
    <name type="scientific">phage Lak_Megaphage_RVC_JS4_GC31</name>
    <dbReference type="NCBI Taxonomy" id="3109228"/>
    <lineage>
        <taxon>Viruses</taxon>
        <taxon>Duplodnaviria</taxon>
        <taxon>Heunggongvirae</taxon>
        <taxon>Uroviricota</taxon>
        <taxon>Caudoviricetes</taxon>
        <taxon>Caudoviricetes code 15 clade</taxon>
    </lineage>
</organism>
<dbReference type="InterPro" id="IPR008863">
    <property type="entry name" value="Toxic_anion-R_TelA"/>
</dbReference>
<sequence>MANSTVIATFNEQGQVESLTQSQYNYDQRIAAMSTDDKTKYLAMTEKLDRNDMTTVTSYGRELSTVISKNGDNLLNSVRGDNSSVVVQLTNELLGQLNLIDIDEINTNTKWKRFWRSFPIVGKMMTSVETIMNKYDNIKEKVTKIGDKIEEARTVALRDNSTLNVIFEANVSYIDQIRELILAAKIREAAVAEELENMKAHANEFEIYEINDTHNFLTQIQKKIVDMETTEYVLTQNLLQIRATQQNNIAIADKSDNIVNNVLPLWKNQLSISIIMNNQKNSIEAQQKIADTTNKILRENAKALKMNSINVARASEEAVIKLDTLKDTTQELIETINEVKNIHDKGAAERKEYESHLRDFARQLEISLTDSNRK</sequence>
<accession>A0ABZ0Z1N3</accession>
<reference evidence="1 2" key="1">
    <citation type="submission" date="2023-11" db="EMBL/GenBank/DDBJ databases">
        <authorList>
            <person name="Cook R."/>
            <person name="Crisci M."/>
            <person name="Pye H."/>
            <person name="Adriaenssens E."/>
            <person name="Santini J."/>
        </authorList>
    </citation>
    <scope>NUCLEOTIDE SEQUENCE [LARGE SCALE GENOMIC DNA]</scope>
    <source>
        <strain evidence="1">Lak_Megaphage_RVC_JS4_GC31</strain>
    </source>
</reference>
<dbReference type="EMBL" id="OR769222">
    <property type="protein sequence ID" value="WQJ53105.1"/>
    <property type="molecule type" value="Genomic_DNA"/>
</dbReference>
<dbReference type="Pfam" id="PF05816">
    <property type="entry name" value="TelA"/>
    <property type="match status" value="1"/>
</dbReference>
<dbReference type="Proteomes" id="UP001349343">
    <property type="component" value="Segment"/>
</dbReference>
<evidence type="ECO:0000313" key="1">
    <source>
        <dbReference type="EMBL" id="WQJ53105.1"/>
    </source>
</evidence>
<evidence type="ECO:0000313" key="2">
    <source>
        <dbReference type="Proteomes" id="UP001349343"/>
    </source>
</evidence>